<dbReference type="GO" id="GO:0016020">
    <property type="term" value="C:membrane"/>
    <property type="evidence" value="ECO:0007669"/>
    <property type="project" value="UniProtKB-SubCell"/>
</dbReference>
<dbReference type="InterPro" id="IPR023271">
    <property type="entry name" value="Aquaporin-like"/>
</dbReference>
<name>A0A9P7KIM4_9AGAR</name>
<keyword evidence="3" id="KW-1133">Transmembrane helix</keyword>
<dbReference type="AlphaFoldDB" id="A0A9P7KIM4"/>
<dbReference type="OrthoDB" id="3222at2759"/>
<dbReference type="SUPFAM" id="SSF81338">
    <property type="entry name" value="Aquaporin-like"/>
    <property type="match status" value="1"/>
</dbReference>
<proteinExistence type="predicted"/>
<comment type="subcellular location">
    <subcellularLocation>
        <location evidence="1">Membrane</location>
        <topology evidence="1">Multi-pass membrane protein</topology>
    </subcellularLocation>
</comment>
<keyword evidence="4" id="KW-0472">Membrane</keyword>
<keyword evidence="6" id="KW-1185">Reference proteome</keyword>
<dbReference type="Proteomes" id="UP000717328">
    <property type="component" value="Unassembled WGS sequence"/>
</dbReference>
<organism evidence="5 6">
    <name type="scientific">Sphagnurus paluster</name>
    <dbReference type="NCBI Taxonomy" id="117069"/>
    <lineage>
        <taxon>Eukaryota</taxon>
        <taxon>Fungi</taxon>
        <taxon>Dikarya</taxon>
        <taxon>Basidiomycota</taxon>
        <taxon>Agaricomycotina</taxon>
        <taxon>Agaricomycetes</taxon>
        <taxon>Agaricomycetidae</taxon>
        <taxon>Agaricales</taxon>
        <taxon>Tricholomatineae</taxon>
        <taxon>Lyophyllaceae</taxon>
        <taxon>Sphagnurus</taxon>
    </lineage>
</organism>
<evidence type="ECO:0000256" key="2">
    <source>
        <dbReference type="ARBA" id="ARBA00022692"/>
    </source>
</evidence>
<reference evidence="5" key="1">
    <citation type="submission" date="2021-02" db="EMBL/GenBank/DDBJ databases">
        <authorList>
            <person name="Nieuwenhuis M."/>
            <person name="Van De Peppel L.J.J."/>
        </authorList>
    </citation>
    <scope>NUCLEOTIDE SEQUENCE</scope>
    <source>
        <strain evidence="5">D49</strain>
    </source>
</reference>
<evidence type="ECO:0000256" key="3">
    <source>
        <dbReference type="ARBA" id="ARBA00022989"/>
    </source>
</evidence>
<accession>A0A9P7KIM4</accession>
<evidence type="ECO:0000256" key="1">
    <source>
        <dbReference type="ARBA" id="ARBA00004141"/>
    </source>
</evidence>
<dbReference type="EMBL" id="JABCKI010000197">
    <property type="protein sequence ID" value="KAG5651793.1"/>
    <property type="molecule type" value="Genomic_DNA"/>
</dbReference>
<reference evidence="5" key="2">
    <citation type="submission" date="2021-10" db="EMBL/GenBank/DDBJ databases">
        <title>Phylogenomics reveals ancestral predisposition of the termite-cultivated fungus Termitomyces towards a domesticated lifestyle.</title>
        <authorList>
            <person name="Auxier B."/>
            <person name="Grum-Grzhimaylo A."/>
            <person name="Cardenas M.E."/>
            <person name="Lodge J.D."/>
            <person name="Laessoe T."/>
            <person name="Pedersen O."/>
            <person name="Smith M.E."/>
            <person name="Kuyper T.W."/>
            <person name="Franco-Molano E.A."/>
            <person name="Baroni T.J."/>
            <person name="Aanen D.K."/>
        </authorList>
    </citation>
    <scope>NUCLEOTIDE SEQUENCE</scope>
    <source>
        <strain evidence="5">D49</strain>
    </source>
</reference>
<evidence type="ECO:0000256" key="4">
    <source>
        <dbReference type="ARBA" id="ARBA00023136"/>
    </source>
</evidence>
<evidence type="ECO:0000313" key="5">
    <source>
        <dbReference type="EMBL" id="KAG5651793.1"/>
    </source>
</evidence>
<evidence type="ECO:0000313" key="6">
    <source>
        <dbReference type="Proteomes" id="UP000717328"/>
    </source>
</evidence>
<keyword evidence="2" id="KW-0812">Transmembrane</keyword>
<dbReference type="Gene3D" id="1.20.1080.10">
    <property type="entry name" value="Glycerol uptake facilitator protein"/>
    <property type="match status" value="1"/>
</dbReference>
<protein>
    <submittedName>
        <fullName evidence="5">Uncharacterized protein</fullName>
    </submittedName>
</protein>
<sequence>MPAPTGSSGSSMTGDVEKNAQVEQTIMTAQMSSSEMSMVSDPPNWWWKYKQMLREPMAEFTGVMLLIIFGTGVDCQVVLSTNPDVASSHKGEFLSVNLGWALGK</sequence>
<gene>
    <name evidence="5" type="ORF">H0H81_007379</name>
</gene>
<comment type="caution">
    <text evidence="5">The sequence shown here is derived from an EMBL/GenBank/DDBJ whole genome shotgun (WGS) entry which is preliminary data.</text>
</comment>